<feature type="domain" description="Integral membrane bound transporter" evidence="6">
    <location>
        <begin position="254"/>
        <end position="377"/>
    </location>
</feature>
<evidence type="ECO:0000256" key="3">
    <source>
        <dbReference type="ARBA" id="ARBA00022989"/>
    </source>
</evidence>
<evidence type="ECO:0000256" key="4">
    <source>
        <dbReference type="ARBA" id="ARBA00023136"/>
    </source>
</evidence>
<feature type="transmembrane region" description="Helical" evidence="5">
    <location>
        <begin position="334"/>
        <end position="353"/>
    </location>
</feature>
<organism evidence="7">
    <name type="scientific">Gordonia sp. MP11Mi</name>
    <dbReference type="NCBI Taxonomy" id="3022769"/>
    <lineage>
        <taxon>Bacteria</taxon>
        <taxon>Bacillati</taxon>
        <taxon>Actinomycetota</taxon>
        <taxon>Actinomycetes</taxon>
        <taxon>Mycobacteriales</taxon>
        <taxon>Gordoniaceae</taxon>
        <taxon>Gordonia</taxon>
    </lineage>
</organism>
<dbReference type="Pfam" id="PF13515">
    <property type="entry name" value="FUSC_2"/>
    <property type="match status" value="1"/>
</dbReference>
<keyword evidence="2 5" id="KW-0812">Transmembrane</keyword>
<reference evidence="7" key="1">
    <citation type="submission" date="2023-06" db="EMBL/GenBank/DDBJ databases">
        <title>Gordonia sp. nov. and Pseudochrobactrum sp. nov., two species isolated from the burying beetle Nicrophorus vespilloides.</title>
        <authorList>
            <person name="Poehlein A."/>
            <person name="Guzman J."/>
            <person name="Daniel R."/>
            <person name="Vilcinskas A."/>
        </authorList>
    </citation>
    <scope>NUCLEOTIDE SEQUENCE</scope>
    <source>
        <strain evidence="7">MP11Mi</strain>
    </source>
</reference>
<dbReference type="InterPro" id="IPR049453">
    <property type="entry name" value="Memb_transporter_dom"/>
</dbReference>
<feature type="transmembrane region" description="Helical" evidence="5">
    <location>
        <begin position="67"/>
        <end position="87"/>
    </location>
</feature>
<keyword evidence="4 5" id="KW-0472">Membrane</keyword>
<dbReference type="AlphaFoldDB" id="A0AA97CWP4"/>
<name>A0AA97CWP4_9ACTN</name>
<accession>A0AA97CWP4</accession>
<feature type="transmembrane region" description="Helical" evidence="5">
    <location>
        <begin position="99"/>
        <end position="116"/>
    </location>
</feature>
<proteinExistence type="predicted"/>
<evidence type="ECO:0000259" key="6">
    <source>
        <dbReference type="Pfam" id="PF13515"/>
    </source>
</evidence>
<dbReference type="EMBL" id="CP128986">
    <property type="protein sequence ID" value="WOC12436.1"/>
    <property type="molecule type" value="Genomic_DNA"/>
</dbReference>
<comment type="subcellular location">
    <subcellularLocation>
        <location evidence="1">Membrane</location>
        <topology evidence="1">Multi-pass membrane protein</topology>
    </subcellularLocation>
</comment>
<evidence type="ECO:0000256" key="2">
    <source>
        <dbReference type="ARBA" id="ARBA00022692"/>
    </source>
</evidence>
<evidence type="ECO:0000256" key="1">
    <source>
        <dbReference type="ARBA" id="ARBA00004141"/>
    </source>
</evidence>
<feature type="transmembrane region" description="Helical" evidence="5">
    <location>
        <begin position="122"/>
        <end position="142"/>
    </location>
</feature>
<feature type="transmembrane region" description="Helical" evidence="5">
    <location>
        <begin position="365"/>
        <end position="382"/>
    </location>
</feature>
<dbReference type="GO" id="GO:0016020">
    <property type="term" value="C:membrane"/>
    <property type="evidence" value="ECO:0007669"/>
    <property type="project" value="UniProtKB-SubCell"/>
</dbReference>
<sequence length="494" mass="51896">MSSAILLACGFGSQSLLAALGVFAVLYGERRPYLLRWKVILTAGVLLAGAATAFGALGSAVGPDASVLPALGIVLALCACTAVAVFVTNALRLGPPGPYFFLLVAGVAQLVGQHGVDPGHLAMFVATGVAVSLAVSMAPALWRPHAPESIATAAALSAAEQYLSQNSDAGKAARHGVALSTLNAWSVLHDAAATDGDLAQRLWTAHQKVAGAQVGQFVAPLPRPSIGRRLRFAAHLSSHATVTAIRASVAALVAGTIAVVGGLGRPDWAILSAVLVLQMGPDRVHGVVRGAHRVIGTVAGVGLYAGLHALDLHIGILIVALTALNVLIELTVSTNYAVAVLFITPLALLVGGPNTPIGEQVRDRVLETVVGVAIALLTAWLLPRSHRRTLVAADETSVQASRRVVVDGRIEPVDGPVMRPNRRDLQWHLLEAELAASDSASDDARWAHEYWPEHARARDLGYDVLDACWRNPLGQPLDDDFRRSLSQRMEELNR</sequence>
<keyword evidence="3 5" id="KW-1133">Transmembrane helix</keyword>
<evidence type="ECO:0000313" key="7">
    <source>
        <dbReference type="EMBL" id="WOC12436.1"/>
    </source>
</evidence>
<evidence type="ECO:0000256" key="5">
    <source>
        <dbReference type="SAM" id="Phobius"/>
    </source>
</evidence>
<protein>
    <recommendedName>
        <fullName evidence="6">Integral membrane bound transporter domain-containing protein</fullName>
    </recommendedName>
</protein>
<gene>
    <name evidence="7" type="ORF">MP11Mi_15220</name>
</gene>
<feature type="transmembrane region" description="Helical" evidence="5">
    <location>
        <begin position="6"/>
        <end position="27"/>
    </location>
</feature>
<feature type="transmembrane region" description="Helical" evidence="5">
    <location>
        <begin position="39"/>
        <end position="61"/>
    </location>
</feature>